<dbReference type="InterPro" id="IPR054686">
    <property type="entry name" value="GSU3473-like"/>
</dbReference>
<dbReference type="EMBL" id="JAHCVK010000001">
    <property type="protein sequence ID" value="MBT0651632.1"/>
    <property type="molecule type" value="Genomic_DNA"/>
</dbReference>
<gene>
    <name evidence="1" type="ORF">KI810_01065</name>
</gene>
<comment type="caution">
    <text evidence="1">The sequence shown here is derived from an EMBL/GenBank/DDBJ whole genome shotgun (WGS) entry which is preliminary data.</text>
</comment>
<evidence type="ECO:0000313" key="1">
    <source>
        <dbReference type="EMBL" id="MBT0651632.1"/>
    </source>
</evidence>
<dbReference type="RefSeq" id="WP_214173636.1">
    <property type="nucleotide sequence ID" value="NZ_JAHCVK010000001.1"/>
</dbReference>
<organism evidence="1 2">
    <name type="scientific">Geomobilimonas luticola</name>
    <dbReference type="NCBI Taxonomy" id="1114878"/>
    <lineage>
        <taxon>Bacteria</taxon>
        <taxon>Pseudomonadati</taxon>
        <taxon>Thermodesulfobacteriota</taxon>
        <taxon>Desulfuromonadia</taxon>
        <taxon>Geobacterales</taxon>
        <taxon>Geobacteraceae</taxon>
        <taxon>Geomobilimonas</taxon>
    </lineage>
</organism>
<protein>
    <submittedName>
        <fullName evidence="1">Uncharacterized protein</fullName>
    </submittedName>
</protein>
<dbReference type="Proteomes" id="UP000756860">
    <property type="component" value="Unassembled WGS sequence"/>
</dbReference>
<dbReference type="NCBIfam" id="NF045719">
    <property type="entry name" value="GSU3473_fam"/>
    <property type="match status" value="1"/>
</dbReference>
<sequence length="49" mass="5460">MGILVQKRDRIYDVVKEQFLGEMIAAGSILKYRDASRWIRVGAGMGSAC</sequence>
<evidence type="ECO:0000313" key="2">
    <source>
        <dbReference type="Proteomes" id="UP000756860"/>
    </source>
</evidence>
<accession>A0ABS5SAJ5</accession>
<keyword evidence="2" id="KW-1185">Reference proteome</keyword>
<reference evidence="1 2" key="1">
    <citation type="submission" date="2021-05" db="EMBL/GenBank/DDBJ databases">
        <title>The draft genome of Geobacter luticola JCM 17780.</title>
        <authorList>
            <person name="Xu Z."/>
            <person name="Masuda Y."/>
            <person name="Itoh H."/>
            <person name="Senoo K."/>
        </authorList>
    </citation>
    <scope>NUCLEOTIDE SEQUENCE [LARGE SCALE GENOMIC DNA]</scope>
    <source>
        <strain evidence="1 2">JCM 17780</strain>
    </source>
</reference>
<name>A0ABS5SAJ5_9BACT</name>
<proteinExistence type="predicted"/>